<dbReference type="SUPFAM" id="SSF52047">
    <property type="entry name" value="RNI-like"/>
    <property type="match status" value="1"/>
</dbReference>
<reference evidence="1" key="1">
    <citation type="submission" date="2023-07" db="EMBL/GenBank/DDBJ databases">
        <title>Chromosome-level genome assembly of Artemia franciscana.</title>
        <authorList>
            <person name="Jo E."/>
        </authorList>
    </citation>
    <scope>NUCLEOTIDE SEQUENCE</scope>
    <source>
        <tissue evidence="1">Whole body</tissue>
    </source>
</reference>
<dbReference type="Proteomes" id="UP001187531">
    <property type="component" value="Unassembled WGS sequence"/>
</dbReference>
<proteinExistence type="predicted"/>
<accession>A0AA88LFH0</accession>
<evidence type="ECO:0000313" key="1">
    <source>
        <dbReference type="EMBL" id="KAK2719625.1"/>
    </source>
</evidence>
<name>A0AA88LFH0_ARTSF</name>
<feature type="non-terminal residue" evidence="1">
    <location>
        <position position="159"/>
    </location>
</feature>
<keyword evidence="2" id="KW-1185">Reference proteome</keyword>
<comment type="caution">
    <text evidence="1">The sequence shown here is derived from an EMBL/GenBank/DDBJ whole genome shotgun (WGS) entry which is preliminary data.</text>
</comment>
<sequence length="159" mass="18129">ITDCGLVNLAAQPESFKRSIEELNLSFCYKVTDLGLSKLLPELKRLRVLNLKISEDVDGAVSRCNSHCSVKSYRLKSLQEFSPVLKYLGSGCHEVTSKTLETVKTYCPKLRYLRISWGLYTSYKSNLLDTLPLLKLASDFDEDYNFFLIITMMILTIPM</sequence>
<gene>
    <name evidence="1" type="ORF">QYM36_005189</name>
</gene>
<organism evidence="1 2">
    <name type="scientific">Artemia franciscana</name>
    <name type="common">Brine shrimp</name>
    <name type="synonym">Artemia sanfranciscana</name>
    <dbReference type="NCBI Taxonomy" id="6661"/>
    <lineage>
        <taxon>Eukaryota</taxon>
        <taxon>Metazoa</taxon>
        <taxon>Ecdysozoa</taxon>
        <taxon>Arthropoda</taxon>
        <taxon>Crustacea</taxon>
        <taxon>Branchiopoda</taxon>
        <taxon>Anostraca</taxon>
        <taxon>Artemiidae</taxon>
        <taxon>Artemia</taxon>
    </lineage>
</organism>
<dbReference type="Gene3D" id="3.80.10.10">
    <property type="entry name" value="Ribonuclease Inhibitor"/>
    <property type="match status" value="1"/>
</dbReference>
<protein>
    <recommendedName>
        <fullName evidence="3">F-box/LRR-repeat protein</fullName>
    </recommendedName>
</protein>
<feature type="non-terminal residue" evidence="1">
    <location>
        <position position="1"/>
    </location>
</feature>
<dbReference type="InterPro" id="IPR032675">
    <property type="entry name" value="LRR_dom_sf"/>
</dbReference>
<evidence type="ECO:0000313" key="2">
    <source>
        <dbReference type="Proteomes" id="UP001187531"/>
    </source>
</evidence>
<dbReference type="AlphaFoldDB" id="A0AA88LFH0"/>
<evidence type="ECO:0008006" key="3">
    <source>
        <dbReference type="Google" id="ProtNLM"/>
    </source>
</evidence>
<dbReference type="EMBL" id="JAVRJZ010000008">
    <property type="protein sequence ID" value="KAK2719625.1"/>
    <property type="molecule type" value="Genomic_DNA"/>
</dbReference>